<feature type="domain" description="NB-ARC" evidence="2">
    <location>
        <begin position="67"/>
        <end position="212"/>
    </location>
</feature>
<evidence type="ECO:0000313" key="5">
    <source>
        <dbReference type="Proteomes" id="UP001287356"/>
    </source>
</evidence>
<dbReference type="InterPro" id="IPR011990">
    <property type="entry name" value="TPR-like_helical_dom_sf"/>
</dbReference>
<dbReference type="Gene3D" id="1.25.40.10">
    <property type="entry name" value="Tetratricopeptide repeat domain"/>
    <property type="match status" value="1"/>
</dbReference>
<dbReference type="InterPro" id="IPR056681">
    <property type="entry name" value="DUF7779"/>
</dbReference>
<dbReference type="Proteomes" id="UP001287356">
    <property type="component" value="Unassembled WGS sequence"/>
</dbReference>
<dbReference type="EMBL" id="JAULSN010000001">
    <property type="protein sequence ID" value="KAK3384245.1"/>
    <property type="molecule type" value="Genomic_DNA"/>
</dbReference>
<proteinExistence type="predicted"/>
<accession>A0AAE0NMM5</accession>
<keyword evidence="4" id="KW-0378">Hydrolase</keyword>
<feature type="compositionally biased region" description="Low complexity" evidence="1">
    <location>
        <begin position="705"/>
        <end position="722"/>
    </location>
</feature>
<feature type="region of interest" description="Disordered" evidence="1">
    <location>
        <begin position="698"/>
        <end position="733"/>
    </location>
</feature>
<keyword evidence="5" id="KW-1185">Reference proteome</keyword>
<dbReference type="Pfam" id="PF25000">
    <property type="entry name" value="DUF7779"/>
    <property type="match status" value="1"/>
</dbReference>
<feature type="region of interest" description="Disordered" evidence="1">
    <location>
        <begin position="1"/>
        <end position="24"/>
    </location>
</feature>
<dbReference type="Pfam" id="PF00931">
    <property type="entry name" value="NB-ARC"/>
    <property type="match status" value="1"/>
</dbReference>
<feature type="domain" description="DUF7779" evidence="3">
    <location>
        <begin position="293"/>
        <end position="373"/>
    </location>
</feature>
<dbReference type="SUPFAM" id="SSF48452">
    <property type="entry name" value="TPR-like"/>
    <property type="match status" value="1"/>
</dbReference>
<gene>
    <name evidence="4" type="ORF">B0T24DRAFT_607715</name>
</gene>
<feature type="compositionally biased region" description="Basic residues" evidence="1">
    <location>
        <begin position="723"/>
        <end position="733"/>
    </location>
</feature>
<organism evidence="4 5">
    <name type="scientific">Lasiosphaeria ovina</name>
    <dbReference type="NCBI Taxonomy" id="92902"/>
    <lineage>
        <taxon>Eukaryota</taxon>
        <taxon>Fungi</taxon>
        <taxon>Dikarya</taxon>
        <taxon>Ascomycota</taxon>
        <taxon>Pezizomycotina</taxon>
        <taxon>Sordariomycetes</taxon>
        <taxon>Sordariomycetidae</taxon>
        <taxon>Sordariales</taxon>
        <taxon>Lasiosphaeriaceae</taxon>
        <taxon>Lasiosphaeria</taxon>
    </lineage>
</organism>
<dbReference type="GO" id="GO:0016787">
    <property type="term" value="F:hydrolase activity"/>
    <property type="evidence" value="ECO:0007669"/>
    <property type="project" value="UniProtKB-KW"/>
</dbReference>
<sequence length="733" mass="81841">MNLNPWSPQQSVPGSPLSQHDQPLARVSTVQASPNPCFVSREREIQKMHEYLDPKSPSRSAGPLGYVIHGLGGQGKTQTALAYYWKHHKSYDAVFWVNSETAEQLEASYQAITNKLRNKKLVPDKAPLNTDEDAAWKIERAQEWLEVTDNTWLLIFDNLEDSKLLETYVRTNVNNRGSIIITTQHAPISPIANDFSKLELPPLPHDSGSTLFFKVLDRPPKDDDEASTAYEICEWVGGLPLAIVTVAGYVKCSDSSPTEIFASLQRSSRVWKSSGTGAVRNYDKTLSTVFDLALKSIGEPSLHFLYLLAFLSPQGIPQDLLVHPHALPSLQFLNDQDEYLSIRNDLGQRQLIKKEPGPTGPELSIHRSLQNNLLLGLATNTDTTFRNQVFAEVVAMLDAVVPQASRLAQNEKDLWPAFARYVPQVLALRRNSQWPDPPINLTLDFAKMLGNIGVFLWHTGQIRECDAAMTTALAIISRQPLSLQQTPACEALVSDIYLVTGILADCIGVSRRRESLEHRRVLRDLREREFEAIPADKVTMDDEIRLANARGDLACAYLQRGEFSKTRRIMEDLFTNYYKKWGTEDALPYEYSKYYHHVGHVLMAEGKPAQAVEFARRGVLLEEAHAGGVDSTVLIDRYDLACLLFNAGRVGEALAEHQEVLRLRILACGKSAQFTLESHEAVGILLHSDDCQDKNSKHASTATIAATGPPRASRARSSGTRGFWRRSGAKRTP</sequence>
<evidence type="ECO:0000256" key="1">
    <source>
        <dbReference type="SAM" id="MobiDB-lite"/>
    </source>
</evidence>
<evidence type="ECO:0000259" key="3">
    <source>
        <dbReference type="Pfam" id="PF25000"/>
    </source>
</evidence>
<evidence type="ECO:0000313" key="4">
    <source>
        <dbReference type="EMBL" id="KAK3384245.1"/>
    </source>
</evidence>
<evidence type="ECO:0000259" key="2">
    <source>
        <dbReference type="Pfam" id="PF00931"/>
    </source>
</evidence>
<dbReference type="PANTHER" id="PTHR35205">
    <property type="entry name" value="NB-ARC AND TPR DOMAIN PROTEIN"/>
    <property type="match status" value="1"/>
</dbReference>
<name>A0AAE0NMM5_9PEZI</name>
<dbReference type="InterPro" id="IPR002182">
    <property type="entry name" value="NB-ARC"/>
</dbReference>
<dbReference type="Gene3D" id="3.40.50.300">
    <property type="entry name" value="P-loop containing nucleotide triphosphate hydrolases"/>
    <property type="match status" value="1"/>
</dbReference>
<dbReference type="SUPFAM" id="SSF52540">
    <property type="entry name" value="P-loop containing nucleoside triphosphate hydrolases"/>
    <property type="match status" value="1"/>
</dbReference>
<protein>
    <submittedName>
        <fullName evidence="4">P-loop containing nucleoside triphosphate hydrolase protein</fullName>
    </submittedName>
</protein>
<feature type="compositionally biased region" description="Polar residues" evidence="1">
    <location>
        <begin position="1"/>
        <end position="21"/>
    </location>
</feature>
<reference evidence="4" key="1">
    <citation type="journal article" date="2023" name="Mol. Phylogenet. Evol.">
        <title>Genome-scale phylogeny and comparative genomics of the fungal order Sordariales.</title>
        <authorList>
            <person name="Hensen N."/>
            <person name="Bonometti L."/>
            <person name="Westerberg I."/>
            <person name="Brannstrom I.O."/>
            <person name="Guillou S."/>
            <person name="Cros-Aarteil S."/>
            <person name="Calhoun S."/>
            <person name="Haridas S."/>
            <person name="Kuo A."/>
            <person name="Mondo S."/>
            <person name="Pangilinan J."/>
            <person name="Riley R."/>
            <person name="LaButti K."/>
            <person name="Andreopoulos B."/>
            <person name="Lipzen A."/>
            <person name="Chen C."/>
            <person name="Yan M."/>
            <person name="Daum C."/>
            <person name="Ng V."/>
            <person name="Clum A."/>
            <person name="Steindorff A."/>
            <person name="Ohm R.A."/>
            <person name="Martin F."/>
            <person name="Silar P."/>
            <person name="Natvig D.O."/>
            <person name="Lalanne C."/>
            <person name="Gautier V."/>
            <person name="Ament-Velasquez S.L."/>
            <person name="Kruys A."/>
            <person name="Hutchinson M.I."/>
            <person name="Powell A.J."/>
            <person name="Barry K."/>
            <person name="Miller A.N."/>
            <person name="Grigoriev I.V."/>
            <person name="Debuchy R."/>
            <person name="Gladieux P."/>
            <person name="Hiltunen Thoren M."/>
            <person name="Johannesson H."/>
        </authorList>
    </citation>
    <scope>NUCLEOTIDE SEQUENCE</scope>
    <source>
        <strain evidence="4">CBS 958.72</strain>
    </source>
</reference>
<comment type="caution">
    <text evidence="4">The sequence shown here is derived from an EMBL/GenBank/DDBJ whole genome shotgun (WGS) entry which is preliminary data.</text>
</comment>
<reference evidence="4" key="2">
    <citation type="submission" date="2023-06" db="EMBL/GenBank/DDBJ databases">
        <authorList>
            <consortium name="Lawrence Berkeley National Laboratory"/>
            <person name="Haridas S."/>
            <person name="Hensen N."/>
            <person name="Bonometti L."/>
            <person name="Westerberg I."/>
            <person name="Brannstrom I.O."/>
            <person name="Guillou S."/>
            <person name="Cros-Aarteil S."/>
            <person name="Calhoun S."/>
            <person name="Kuo A."/>
            <person name="Mondo S."/>
            <person name="Pangilinan J."/>
            <person name="Riley R."/>
            <person name="Labutti K."/>
            <person name="Andreopoulos B."/>
            <person name="Lipzen A."/>
            <person name="Chen C."/>
            <person name="Yanf M."/>
            <person name="Daum C."/>
            <person name="Ng V."/>
            <person name="Clum A."/>
            <person name="Steindorff A."/>
            <person name="Ohm R."/>
            <person name="Martin F."/>
            <person name="Silar P."/>
            <person name="Natvig D."/>
            <person name="Lalanne C."/>
            <person name="Gautier V."/>
            <person name="Ament-Velasquez S.L."/>
            <person name="Kruys A."/>
            <person name="Hutchinson M.I."/>
            <person name="Powell A.J."/>
            <person name="Barry K."/>
            <person name="Miller A.N."/>
            <person name="Grigoriev I.V."/>
            <person name="Debuchy R."/>
            <person name="Gladieux P."/>
            <person name="Thoren M.H."/>
            <person name="Johannesson H."/>
        </authorList>
    </citation>
    <scope>NUCLEOTIDE SEQUENCE</scope>
    <source>
        <strain evidence="4">CBS 958.72</strain>
    </source>
</reference>
<dbReference type="InterPro" id="IPR027417">
    <property type="entry name" value="P-loop_NTPase"/>
</dbReference>
<dbReference type="GO" id="GO:0043531">
    <property type="term" value="F:ADP binding"/>
    <property type="evidence" value="ECO:0007669"/>
    <property type="project" value="InterPro"/>
</dbReference>
<dbReference type="AlphaFoldDB" id="A0AAE0NMM5"/>
<dbReference type="PANTHER" id="PTHR35205:SF1">
    <property type="entry name" value="ZU5 DOMAIN-CONTAINING PROTEIN"/>
    <property type="match status" value="1"/>
</dbReference>